<evidence type="ECO:0000256" key="7">
    <source>
        <dbReference type="ARBA" id="ARBA00048263"/>
    </source>
</evidence>
<dbReference type="InterPro" id="IPR054691">
    <property type="entry name" value="LeuA/HCS_post-cat"/>
</dbReference>
<dbReference type="InterPro" id="IPR036230">
    <property type="entry name" value="LeuA_allosteric_dom_sf"/>
</dbReference>
<dbReference type="Gene3D" id="3.30.160.270">
    <property type="match status" value="1"/>
</dbReference>
<keyword evidence="11" id="KW-0012">Acyltransferase</keyword>
<evidence type="ECO:0000256" key="8">
    <source>
        <dbReference type="NCBIfam" id="TIGR00977"/>
    </source>
</evidence>
<organism evidence="11">
    <name type="scientific">Propionibacterium freudenreichii subsp. freudenreichii</name>
    <dbReference type="NCBI Taxonomy" id="66712"/>
    <lineage>
        <taxon>Bacteria</taxon>
        <taxon>Bacillati</taxon>
        <taxon>Actinomycetota</taxon>
        <taxon>Actinomycetes</taxon>
        <taxon>Propionibacteriales</taxon>
        <taxon>Propionibacteriaceae</taxon>
        <taxon>Propionibacterium</taxon>
    </lineage>
</organism>
<keyword evidence="3" id="KW-0028">Amino-acid biosynthesis</keyword>
<sequence length="532" mass="57584">MTMNPVRPEKLHIYDTTLRDGAQQAGMHLSLDDKLAIALQADAMGVDFIEGGWPGANPIDTEFYARAPELGLRTAKLVAFGSTRRAGSRASEDPLLEALCTAGTDYVCIVAKAHDVHVTQALRTTLDENLAMVADSVRFLVGHGKRVLVDAEHYFDGFRTNPAYALEVVRTAAEAGAETVVLCDTNGGMLPHWMGDIISATSSIGVELGVHCHNDSGCALANSLAAMDAGVTHIQGTINGYGERTGNTDLTTLIADLQLKYEWPVVTPEQLGNMTSVSRTVAEIANQPVSARQPYVGESAFAHKAGLHASALKVNNDLYQHIDPTAVGNDMHMLISDMAGRANIQIKGEQLGMDLSDRDLAGQVASLVKQREAHGYAYEAADASFELLVRDTCGELNDRPFSMTSWRVFIEERGSSEDDAYTEATVKLEAQGSPQIFVGEGNGPVNALDQALRRALRPAYPQVRDYELTDYRVRILDEDRGTDATVRVQIGTTWQHDTWTTVGVGANIIEASWEALSDAYLFGLLKGFGADE</sequence>
<dbReference type="InterPro" id="IPR013785">
    <property type="entry name" value="Aldolase_TIM"/>
</dbReference>
<dbReference type="PROSITE" id="PS50991">
    <property type="entry name" value="PYR_CT"/>
    <property type="match status" value="1"/>
</dbReference>
<evidence type="ECO:0000256" key="5">
    <source>
        <dbReference type="ARBA" id="ARBA00022679"/>
    </source>
</evidence>
<dbReference type="NCBIfam" id="TIGR00977">
    <property type="entry name" value="citramal_synth"/>
    <property type="match status" value="1"/>
</dbReference>
<dbReference type="AlphaFoldDB" id="A0A0B7P092"/>
<dbReference type="CDD" id="cd07941">
    <property type="entry name" value="DRE_TIM_LeuA3"/>
    <property type="match status" value="1"/>
</dbReference>
<dbReference type="GO" id="GO:0009098">
    <property type="term" value="P:L-leucine biosynthetic process"/>
    <property type="evidence" value="ECO:0007669"/>
    <property type="project" value="InterPro"/>
</dbReference>
<evidence type="ECO:0000256" key="4">
    <source>
        <dbReference type="ARBA" id="ARBA00022624"/>
    </source>
</evidence>
<evidence type="ECO:0000313" key="11">
    <source>
        <dbReference type="EMBL" id="CEP27244.1"/>
    </source>
</evidence>
<evidence type="ECO:0000256" key="6">
    <source>
        <dbReference type="ARBA" id="ARBA00023304"/>
    </source>
</evidence>
<evidence type="ECO:0000256" key="3">
    <source>
        <dbReference type="ARBA" id="ARBA00022605"/>
    </source>
</evidence>
<keyword evidence="6" id="KW-0100">Branched-chain amino acid biosynthesis</keyword>
<dbReference type="UniPathway" id="UPA00047">
    <property type="reaction ID" value="UER00066"/>
</dbReference>
<evidence type="ECO:0000256" key="2">
    <source>
        <dbReference type="ARBA" id="ARBA00006154"/>
    </source>
</evidence>
<evidence type="ECO:0000259" key="10">
    <source>
        <dbReference type="PROSITE" id="PS50991"/>
    </source>
</evidence>
<reference evidence="11" key="1">
    <citation type="submission" date="2014-08" db="EMBL/GenBank/DDBJ databases">
        <authorList>
            <person name="Falentin Helene"/>
        </authorList>
    </citation>
    <scope>NUCLEOTIDE SEQUENCE</scope>
</reference>
<comment type="similarity">
    <text evidence="2 9">Belongs to the alpha-IPM synthase/homocitrate synthase family.</text>
</comment>
<dbReference type="SMART" id="SM00917">
    <property type="entry name" value="LeuA_dimer"/>
    <property type="match status" value="1"/>
</dbReference>
<dbReference type="InterPro" id="IPR000891">
    <property type="entry name" value="PYR_CT"/>
</dbReference>
<keyword evidence="4" id="KW-0412">Isoleucine biosynthesis</keyword>
<dbReference type="InterPro" id="IPR013709">
    <property type="entry name" value="2-isopropylmalate_synth_dimer"/>
</dbReference>
<evidence type="ECO:0000256" key="9">
    <source>
        <dbReference type="RuleBase" id="RU003523"/>
    </source>
</evidence>
<proteinExistence type="inferred from homology"/>
<dbReference type="InterPro" id="IPR002034">
    <property type="entry name" value="AIPM/Hcit_synth_CS"/>
</dbReference>
<dbReference type="EC" id="2.3.3.21" evidence="8"/>
<name>A0A0B7P092_PROFF</name>
<dbReference type="PANTHER" id="PTHR43538">
    <property type="entry name" value="ALPHA-IPM SYNTHASE/HOMOCITRATE SYNTHASE"/>
    <property type="match status" value="1"/>
</dbReference>
<dbReference type="GO" id="GO:0009097">
    <property type="term" value="P:isoleucine biosynthetic process"/>
    <property type="evidence" value="ECO:0007669"/>
    <property type="project" value="UniProtKB-UniRule"/>
</dbReference>
<feature type="domain" description="Pyruvate carboxyltransferase" evidence="10">
    <location>
        <begin position="11"/>
        <end position="275"/>
    </location>
</feature>
<dbReference type="Gene3D" id="1.10.238.260">
    <property type="match status" value="1"/>
</dbReference>
<keyword evidence="5 9" id="KW-0808">Transferase</keyword>
<accession>A0A0B7P092</accession>
<dbReference type="SUPFAM" id="SSF110921">
    <property type="entry name" value="2-isopropylmalate synthase LeuA, allosteric (dimerisation) domain"/>
    <property type="match status" value="1"/>
</dbReference>
<dbReference type="GO" id="GO:0003852">
    <property type="term" value="F:2-isopropylmalate synthase activity"/>
    <property type="evidence" value="ECO:0007669"/>
    <property type="project" value="InterPro"/>
</dbReference>
<dbReference type="InterPro" id="IPR005675">
    <property type="entry name" value="Citramal_synthase"/>
</dbReference>
<evidence type="ECO:0000256" key="1">
    <source>
        <dbReference type="ARBA" id="ARBA00004743"/>
    </source>
</evidence>
<comment type="catalytic activity">
    <reaction evidence="7">
        <text>pyruvate + acetyl-CoA + H2O = (3R)-citramalate + CoA + H(+)</text>
        <dbReference type="Rhea" id="RHEA:19045"/>
        <dbReference type="ChEBI" id="CHEBI:15361"/>
        <dbReference type="ChEBI" id="CHEBI:15377"/>
        <dbReference type="ChEBI" id="CHEBI:15378"/>
        <dbReference type="ChEBI" id="CHEBI:30934"/>
        <dbReference type="ChEBI" id="CHEBI:57287"/>
        <dbReference type="ChEBI" id="CHEBI:57288"/>
        <dbReference type="EC" id="2.3.3.21"/>
    </reaction>
</comment>
<dbReference type="GO" id="GO:0043714">
    <property type="term" value="F:(R)-citramalate synthase activity"/>
    <property type="evidence" value="ECO:0007669"/>
    <property type="project" value="UniProtKB-UniRule"/>
</dbReference>
<comment type="pathway">
    <text evidence="1">Amino-acid biosynthesis; L-isoleucine biosynthesis; 2-oxobutanoate from pyruvate: step 1/3.</text>
</comment>
<dbReference type="PROSITE" id="PS00816">
    <property type="entry name" value="AIPM_HOMOCIT_SYNTH_2"/>
    <property type="match status" value="1"/>
</dbReference>
<dbReference type="Pfam" id="PF08502">
    <property type="entry name" value="LeuA_dimer"/>
    <property type="match status" value="1"/>
</dbReference>
<dbReference type="Pfam" id="PF00682">
    <property type="entry name" value="HMGL-like"/>
    <property type="match status" value="1"/>
</dbReference>
<dbReference type="Pfam" id="PF22617">
    <property type="entry name" value="HCS_D2"/>
    <property type="match status" value="1"/>
</dbReference>
<gene>
    <name evidence="11" type="primary">leuA2</name>
    <name evidence="11" type="ORF">PFCIRM138_00450</name>
</gene>
<dbReference type="PROSITE" id="PS00815">
    <property type="entry name" value="AIPM_HOMOCIT_SYNTH_1"/>
    <property type="match status" value="1"/>
</dbReference>
<dbReference type="Gene3D" id="3.20.20.70">
    <property type="entry name" value="Aldolase class I"/>
    <property type="match status" value="1"/>
</dbReference>
<protein>
    <recommendedName>
        <fullName evidence="8">Citramalate synthase</fullName>
        <ecNumber evidence="8">2.3.3.21</ecNumber>
    </recommendedName>
</protein>
<dbReference type="PANTHER" id="PTHR43538:SF1">
    <property type="entry name" value="(R)-CITRAMALATE SYNTHASE"/>
    <property type="match status" value="1"/>
</dbReference>
<dbReference type="SUPFAM" id="SSF51569">
    <property type="entry name" value="Aldolase"/>
    <property type="match status" value="1"/>
</dbReference>
<dbReference type="EMBL" id="LM676432">
    <property type="protein sequence ID" value="CEP27244.1"/>
    <property type="molecule type" value="Genomic_DNA"/>
</dbReference>